<dbReference type="PANTHER" id="PTHR47245:SF2">
    <property type="entry name" value="PEPTIDYL-PROLYL CIS-TRANS ISOMERASE HP_0175-RELATED"/>
    <property type="match status" value="1"/>
</dbReference>
<evidence type="ECO:0000256" key="1">
    <source>
        <dbReference type="ARBA" id="ARBA00000971"/>
    </source>
</evidence>
<feature type="compositionally biased region" description="Low complexity" evidence="9">
    <location>
        <begin position="316"/>
        <end position="331"/>
    </location>
</feature>
<evidence type="ECO:0000256" key="7">
    <source>
        <dbReference type="ARBA" id="ARBA00031484"/>
    </source>
</evidence>
<evidence type="ECO:0000256" key="5">
    <source>
        <dbReference type="ARBA" id="ARBA00023110"/>
    </source>
</evidence>
<feature type="signal peptide" evidence="10">
    <location>
        <begin position="1"/>
        <end position="23"/>
    </location>
</feature>
<dbReference type="SUPFAM" id="SSF54534">
    <property type="entry name" value="FKBP-like"/>
    <property type="match status" value="1"/>
</dbReference>
<evidence type="ECO:0000256" key="2">
    <source>
        <dbReference type="ARBA" id="ARBA00007656"/>
    </source>
</evidence>
<comment type="similarity">
    <text evidence="2">Belongs to the PpiC/parvulin rotamase family.</text>
</comment>
<dbReference type="Proteomes" id="UP000249065">
    <property type="component" value="Unassembled WGS sequence"/>
</dbReference>
<dbReference type="InterPro" id="IPR046357">
    <property type="entry name" value="PPIase_dom_sf"/>
</dbReference>
<dbReference type="Pfam" id="PF13616">
    <property type="entry name" value="Rotamase_3"/>
    <property type="match status" value="1"/>
</dbReference>
<dbReference type="PROSITE" id="PS50198">
    <property type="entry name" value="PPIC_PPIASE_2"/>
    <property type="match status" value="1"/>
</dbReference>
<evidence type="ECO:0000313" key="13">
    <source>
        <dbReference type="Proteomes" id="UP000249065"/>
    </source>
</evidence>
<evidence type="ECO:0000256" key="8">
    <source>
        <dbReference type="PROSITE-ProRule" id="PRU00278"/>
    </source>
</evidence>
<accession>A0A327LXI7</accession>
<organism evidence="12 13">
    <name type="scientific">Roseicella frigidaeris</name>
    <dbReference type="NCBI Taxonomy" id="2230885"/>
    <lineage>
        <taxon>Bacteria</taxon>
        <taxon>Pseudomonadati</taxon>
        <taxon>Pseudomonadota</taxon>
        <taxon>Alphaproteobacteria</taxon>
        <taxon>Acetobacterales</taxon>
        <taxon>Roseomonadaceae</taxon>
        <taxon>Roseicella</taxon>
    </lineage>
</organism>
<gene>
    <name evidence="12" type="ORF">DOO78_23955</name>
</gene>
<dbReference type="OrthoDB" id="14196at2"/>
<dbReference type="EMBL" id="QLIX01000032">
    <property type="protein sequence ID" value="RAI55340.1"/>
    <property type="molecule type" value="Genomic_DNA"/>
</dbReference>
<sequence>MRLHSPLLAATLLLAPFAAPAQAQAPQGQAPGQAQGKPPAAAGAAATSDPAADPVVARVDGRDVRLSDVLATAQDVLPAEMRETPPATLLQMIPPEARRQLIERTVTERALTDAARAAGLDKEAEVRRRMQRASDQELQQSFLAREVAASVTDSALRARYEQESGKHQGEEEVHARHILLKTESDAKAALAAVKGGEDFAAVAQRLSTDPGSRDGGDLGFFKRADMVPEFAEAAFAMKPGEVSAAPVKSPFGWHVIKVEERRTAPMPSFEESRQQLRQQMLQQQVDAVVQRVRANAKVEIPGQAAPGAGGSLLDQAAPPASGGAKPAPQRR</sequence>
<keyword evidence="10" id="KW-0732">Signal</keyword>
<evidence type="ECO:0000256" key="4">
    <source>
        <dbReference type="ARBA" id="ARBA00018370"/>
    </source>
</evidence>
<evidence type="ECO:0000256" key="9">
    <source>
        <dbReference type="SAM" id="MobiDB-lite"/>
    </source>
</evidence>
<evidence type="ECO:0000313" key="12">
    <source>
        <dbReference type="EMBL" id="RAI55340.1"/>
    </source>
</evidence>
<comment type="catalytic activity">
    <reaction evidence="1">
        <text>[protein]-peptidylproline (omega=180) = [protein]-peptidylproline (omega=0)</text>
        <dbReference type="Rhea" id="RHEA:16237"/>
        <dbReference type="Rhea" id="RHEA-COMP:10747"/>
        <dbReference type="Rhea" id="RHEA-COMP:10748"/>
        <dbReference type="ChEBI" id="CHEBI:83833"/>
        <dbReference type="ChEBI" id="CHEBI:83834"/>
        <dbReference type="EC" id="5.2.1.8"/>
    </reaction>
</comment>
<dbReference type="AlphaFoldDB" id="A0A327LXI7"/>
<dbReference type="PANTHER" id="PTHR47245">
    <property type="entry name" value="PEPTIDYLPROLYL ISOMERASE"/>
    <property type="match status" value="1"/>
</dbReference>
<feature type="region of interest" description="Disordered" evidence="9">
    <location>
        <begin position="24"/>
        <end position="53"/>
    </location>
</feature>
<dbReference type="Gene3D" id="3.10.50.40">
    <property type="match status" value="1"/>
</dbReference>
<evidence type="ECO:0000256" key="3">
    <source>
        <dbReference type="ARBA" id="ARBA00013194"/>
    </source>
</evidence>
<comment type="caution">
    <text evidence="12">The sequence shown here is derived from an EMBL/GenBank/DDBJ whole genome shotgun (WGS) entry which is preliminary data.</text>
</comment>
<dbReference type="RefSeq" id="WP_111472417.1">
    <property type="nucleotide sequence ID" value="NZ_QLIX01000032.1"/>
</dbReference>
<protein>
    <recommendedName>
        <fullName evidence="4">Parvulin-like PPIase</fullName>
        <ecNumber evidence="3">5.2.1.8</ecNumber>
    </recommendedName>
    <alternativeName>
        <fullName evidence="6">Peptidyl-prolyl cis-trans isomerase plp</fullName>
    </alternativeName>
    <alternativeName>
        <fullName evidence="7">Rotamase plp</fullName>
    </alternativeName>
</protein>
<feature type="domain" description="PpiC" evidence="11">
    <location>
        <begin position="170"/>
        <end position="260"/>
    </location>
</feature>
<dbReference type="InterPro" id="IPR050245">
    <property type="entry name" value="PrsA_foldase"/>
</dbReference>
<dbReference type="SUPFAM" id="SSF109998">
    <property type="entry name" value="Triger factor/SurA peptide-binding domain-like"/>
    <property type="match status" value="1"/>
</dbReference>
<feature type="region of interest" description="Disordered" evidence="9">
    <location>
        <begin position="300"/>
        <end position="331"/>
    </location>
</feature>
<feature type="chain" id="PRO_5016316632" description="Parvulin-like PPIase" evidence="10">
    <location>
        <begin position="24"/>
        <end position="331"/>
    </location>
</feature>
<keyword evidence="8 12" id="KW-0413">Isomerase</keyword>
<proteinExistence type="inferred from homology"/>
<evidence type="ECO:0000256" key="6">
    <source>
        <dbReference type="ARBA" id="ARBA00030642"/>
    </source>
</evidence>
<keyword evidence="13" id="KW-1185">Reference proteome</keyword>
<keyword evidence="5 8" id="KW-0697">Rotamase</keyword>
<evidence type="ECO:0000259" key="11">
    <source>
        <dbReference type="PROSITE" id="PS50198"/>
    </source>
</evidence>
<reference evidence="13" key="1">
    <citation type="submission" date="2018-06" db="EMBL/GenBank/DDBJ databases">
        <authorList>
            <person name="Khan S.A."/>
        </authorList>
    </citation>
    <scope>NUCLEOTIDE SEQUENCE [LARGE SCALE GENOMIC DNA]</scope>
    <source>
        <strain evidence="13">DB-1506</strain>
    </source>
</reference>
<dbReference type="InterPro" id="IPR027304">
    <property type="entry name" value="Trigger_fact/SurA_dom_sf"/>
</dbReference>
<dbReference type="GO" id="GO:0003755">
    <property type="term" value="F:peptidyl-prolyl cis-trans isomerase activity"/>
    <property type="evidence" value="ECO:0007669"/>
    <property type="project" value="UniProtKB-KW"/>
</dbReference>
<evidence type="ECO:0000256" key="10">
    <source>
        <dbReference type="SAM" id="SignalP"/>
    </source>
</evidence>
<name>A0A327LXI7_9PROT</name>
<dbReference type="InterPro" id="IPR000297">
    <property type="entry name" value="PPIase_PpiC"/>
</dbReference>
<dbReference type="EC" id="5.2.1.8" evidence="3"/>